<evidence type="ECO:0000256" key="1">
    <source>
        <dbReference type="SAM" id="MobiDB-lite"/>
    </source>
</evidence>
<sequence length="59" mass="6709">MTLQKGKLMLVSTTNLEYFQRIDNCFPSPSSASSRIQLEMASSDTHQQDNEDNDNQPMD</sequence>
<gene>
    <name evidence="2" type="ORF">F2Q69_00014671</name>
</gene>
<evidence type="ECO:0000313" key="2">
    <source>
        <dbReference type="EMBL" id="KAF3554730.1"/>
    </source>
</evidence>
<reference evidence="2" key="1">
    <citation type="submission" date="2019-12" db="EMBL/GenBank/DDBJ databases">
        <title>Genome sequencing and annotation of Brassica cretica.</title>
        <authorList>
            <person name="Studholme D.J."/>
            <person name="Sarris P."/>
        </authorList>
    </citation>
    <scope>NUCLEOTIDE SEQUENCE</scope>
    <source>
        <strain evidence="2">PFS-109/04</strain>
        <tissue evidence="2">Leaf</tissue>
    </source>
</reference>
<dbReference type="Proteomes" id="UP000712600">
    <property type="component" value="Unassembled WGS sequence"/>
</dbReference>
<accession>A0A8S9QX18</accession>
<proteinExistence type="predicted"/>
<name>A0A8S9QX18_BRACR</name>
<protein>
    <submittedName>
        <fullName evidence="2">Uncharacterized protein</fullName>
    </submittedName>
</protein>
<comment type="caution">
    <text evidence="2">The sequence shown here is derived from an EMBL/GenBank/DDBJ whole genome shotgun (WGS) entry which is preliminary data.</text>
</comment>
<feature type="compositionally biased region" description="Polar residues" evidence="1">
    <location>
        <begin position="29"/>
        <end position="45"/>
    </location>
</feature>
<feature type="compositionally biased region" description="Acidic residues" evidence="1">
    <location>
        <begin position="50"/>
        <end position="59"/>
    </location>
</feature>
<organism evidence="2 3">
    <name type="scientific">Brassica cretica</name>
    <name type="common">Mustard</name>
    <dbReference type="NCBI Taxonomy" id="69181"/>
    <lineage>
        <taxon>Eukaryota</taxon>
        <taxon>Viridiplantae</taxon>
        <taxon>Streptophyta</taxon>
        <taxon>Embryophyta</taxon>
        <taxon>Tracheophyta</taxon>
        <taxon>Spermatophyta</taxon>
        <taxon>Magnoliopsida</taxon>
        <taxon>eudicotyledons</taxon>
        <taxon>Gunneridae</taxon>
        <taxon>Pentapetalae</taxon>
        <taxon>rosids</taxon>
        <taxon>malvids</taxon>
        <taxon>Brassicales</taxon>
        <taxon>Brassicaceae</taxon>
        <taxon>Brassiceae</taxon>
        <taxon>Brassica</taxon>
    </lineage>
</organism>
<dbReference type="AlphaFoldDB" id="A0A8S9QX18"/>
<evidence type="ECO:0000313" key="3">
    <source>
        <dbReference type="Proteomes" id="UP000712600"/>
    </source>
</evidence>
<feature type="region of interest" description="Disordered" evidence="1">
    <location>
        <begin position="29"/>
        <end position="59"/>
    </location>
</feature>
<dbReference type="EMBL" id="QGKX02000996">
    <property type="protein sequence ID" value="KAF3554730.1"/>
    <property type="molecule type" value="Genomic_DNA"/>
</dbReference>